<protein>
    <submittedName>
        <fullName evidence="1">Deoxyribodipyrimidine photolyase-related protein</fullName>
    </submittedName>
</protein>
<dbReference type="Gene3D" id="1.10.579.10">
    <property type="entry name" value="DNA Cyclobutane Dipyrimidine Photolyase, subunit A, domain 3"/>
    <property type="match status" value="1"/>
</dbReference>
<proteinExistence type="predicted"/>
<keyword evidence="1" id="KW-0456">Lyase</keyword>
<reference evidence="1 2" key="1">
    <citation type="submission" date="2019-03" db="EMBL/GenBank/DDBJ databases">
        <title>Genomic Encyclopedia of Type Strains, Phase IV (KMG-IV): sequencing the most valuable type-strain genomes for metagenomic binning, comparative biology and taxonomic classification.</title>
        <authorList>
            <person name="Goeker M."/>
        </authorList>
    </citation>
    <scope>NUCLEOTIDE SEQUENCE [LARGE SCALE GENOMIC DNA]</scope>
    <source>
        <strain evidence="1 2">DSM 102969</strain>
    </source>
</reference>
<dbReference type="AlphaFoldDB" id="A0A4R6R5W7"/>
<dbReference type="PANTHER" id="PTHR38657:SF1">
    <property type="entry name" value="SLR1343 PROTEIN"/>
    <property type="match status" value="1"/>
</dbReference>
<dbReference type="InterPro" id="IPR007357">
    <property type="entry name" value="PhrB-like"/>
</dbReference>
<comment type="caution">
    <text evidence="1">The sequence shown here is derived from an EMBL/GenBank/DDBJ whole genome shotgun (WGS) entry which is preliminary data.</text>
</comment>
<dbReference type="GO" id="GO:0016829">
    <property type="term" value="F:lyase activity"/>
    <property type="evidence" value="ECO:0007669"/>
    <property type="project" value="UniProtKB-KW"/>
</dbReference>
<dbReference type="Proteomes" id="UP000294547">
    <property type="component" value="Unassembled WGS sequence"/>
</dbReference>
<dbReference type="Pfam" id="PF04244">
    <property type="entry name" value="DPRP"/>
    <property type="match status" value="1"/>
</dbReference>
<keyword evidence="2" id="KW-1185">Reference proteome</keyword>
<dbReference type="PANTHER" id="PTHR38657">
    <property type="entry name" value="SLR1343 PROTEIN"/>
    <property type="match status" value="1"/>
</dbReference>
<dbReference type="OrthoDB" id="5288100at2"/>
<evidence type="ECO:0000313" key="1">
    <source>
        <dbReference type="EMBL" id="TDP80917.1"/>
    </source>
</evidence>
<dbReference type="Gene3D" id="3.40.50.620">
    <property type="entry name" value="HUPs"/>
    <property type="match status" value="1"/>
</dbReference>
<dbReference type="EMBL" id="SNXY01000014">
    <property type="protein sequence ID" value="TDP80917.1"/>
    <property type="molecule type" value="Genomic_DNA"/>
</dbReference>
<dbReference type="InterPro" id="IPR036134">
    <property type="entry name" value="Crypto/Photolyase_FAD-like_sf"/>
</dbReference>
<name>A0A4R6R5W7_9HYPH</name>
<organism evidence="1 2">
    <name type="scientific">Oharaeibacter diazotrophicus</name>
    <dbReference type="NCBI Taxonomy" id="1920512"/>
    <lineage>
        <taxon>Bacteria</taxon>
        <taxon>Pseudomonadati</taxon>
        <taxon>Pseudomonadota</taxon>
        <taxon>Alphaproteobacteria</taxon>
        <taxon>Hyphomicrobiales</taxon>
        <taxon>Pleomorphomonadaceae</taxon>
        <taxon>Oharaeibacter</taxon>
    </lineage>
</organism>
<accession>A0A4R6R5W7</accession>
<dbReference type="Gene3D" id="1.10.10.1710">
    <property type="entry name" value="Deoxyribodipyrimidine photolyase-related"/>
    <property type="match status" value="1"/>
</dbReference>
<dbReference type="RefSeq" id="WP_126540740.1">
    <property type="nucleotide sequence ID" value="NZ_BSPM01000001.1"/>
</dbReference>
<dbReference type="InterPro" id="IPR052551">
    <property type="entry name" value="UV-DNA_repair_photolyase"/>
</dbReference>
<evidence type="ECO:0000313" key="2">
    <source>
        <dbReference type="Proteomes" id="UP000294547"/>
    </source>
</evidence>
<dbReference type="InterPro" id="IPR014729">
    <property type="entry name" value="Rossmann-like_a/b/a_fold"/>
</dbReference>
<dbReference type="SUPFAM" id="SSF48173">
    <property type="entry name" value="Cryptochrome/photolyase FAD-binding domain"/>
    <property type="match status" value="1"/>
</dbReference>
<gene>
    <name evidence="1" type="ORF">EDD54_4550</name>
</gene>
<dbReference type="Gene3D" id="1.25.40.80">
    <property type="match status" value="1"/>
</dbReference>
<sequence length="523" mass="58428">MRRLVLVLGDQLTRGIAALADLDPARDVVLMVEAMEEATYVRHHRQKIVFVLAAMRRFAAALRAEGIRVDHVDLEDPANTQSFGGEVARAVARHRPDRVVVTEPGEWRVLAAMRGWSDALGVPVEIRDDDRFFCSRGRFARWADGRSQLRMEHFYRVMRRETGILMDGAEPVGGRWNFDHDNRKPLPPGLVPPERRRFAPDPTTRAVIDLVARRFPDHFGDLEPFGWATDRAGARDALDDFLAAGLPDFGDYQDAMKRGAPFLFHGMLSPYLNVGLLTAREVVDAAVAAHAAGRAPLAAVEGFVRQILGWREYVRGIYWTRMPDYAEANALGADRPMPWFYWSGRTAMACVAAVVDDTRRHAYAHHIHRLMVTGNFALLAGIRPSEVAAWYLAVYADAFEWVELPNVLGMALHADGGLMASKPYAASGAYIDRMSDHCAACAYDPAVKTGPGACPFNLLYWNFVMERRDRLGGNPRMGPVYRTLDRMDPARRETIAREARAFLDRLDRGEEDAPAAAQGTLFG</sequence>